<proteinExistence type="predicted"/>
<sequence length="294" mass="33768">MAQINCRLLHWMKRLLHPGTRQDGDTSEGEVDWNRLIRFCVNRRPTSRRESEKLWRLALDESGDMPGSSEQLLDDYCLAFNITSPNAVAIHFRIDAVLLSILATAKKEEANSREHTNPDAESNTESDVEDTLYLDCLVKFSIMRTIKGEQITLAHNVDRILWYGDRDELDTNLIVIRKESPLNTEDCSPLAPMALIHHAHRLAGRKTEIYGICTDSCRWNFMHINKEGRVSRLSLYWLHDQQQIIRQVRCIIRQAVTLHGEAGSSRRLETCSELTGYKILYQSNLCDSCDAIVE</sequence>
<organism evidence="1 2">
    <name type="scientific">Aspergillus tamarii</name>
    <dbReference type="NCBI Taxonomy" id="41984"/>
    <lineage>
        <taxon>Eukaryota</taxon>
        <taxon>Fungi</taxon>
        <taxon>Dikarya</taxon>
        <taxon>Ascomycota</taxon>
        <taxon>Pezizomycotina</taxon>
        <taxon>Eurotiomycetes</taxon>
        <taxon>Eurotiomycetidae</taxon>
        <taxon>Eurotiales</taxon>
        <taxon>Aspergillaceae</taxon>
        <taxon>Aspergillus</taxon>
        <taxon>Aspergillus subgen. Circumdati</taxon>
    </lineage>
</organism>
<dbReference type="AlphaFoldDB" id="A0A5N6VA76"/>
<protein>
    <submittedName>
        <fullName evidence="1">Uncharacterized protein</fullName>
    </submittedName>
</protein>
<dbReference type="OrthoDB" id="2103397at2759"/>
<evidence type="ECO:0000313" key="1">
    <source>
        <dbReference type="EMBL" id="KAE8166791.1"/>
    </source>
</evidence>
<name>A0A5N6VA76_ASPTM</name>
<gene>
    <name evidence="1" type="ORF">BDV40DRAFT_296222</name>
</gene>
<accession>A0A5N6VA76</accession>
<reference evidence="1 2" key="1">
    <citation type="submission" date="2019-04" db="EMBL/GenBank/DDBJ databases">
        <title>Friends and foes A comparative genomics study of 23 Aspergillus species from section Flavi.</title>
        <authorList>
            <consortium name="DOE Joint Genome Institute"/>
            <person name="Kjaerbolling I."/>
            <person name="Vesth T."/>
            <person name="Frisvad J.C."/>
            <person name="Nybo J.L."/>
            <person name="Theobald S."/>
            <person name="Kildgaard S."/>
            <person name="Isbrandt T."/>
            <person name="Kuo A."/>
            <person name="Sato A."/>
            <person name="Lyhne E.K."/>
            <person name="Kogle M.E."/>
            <person name="Wiebenga A."/>
            <person name="Kun R.S."/>
            <person name="Lubbers R.J."/>
            <person name="Makela M.R."/>
            <person name="Barry K."/>
            <person name="Chovatia M."/>
            <person name="Clum A."/>
            <person name="Daum C."/>
            <person name="Haridas S."/>
            <person name="He G."/>
            <person name="LaButti K."/>
            <person name="Lipzen A."/>
            <person name="Mondo S."/>
            <person name="Riley R."/>
            <person name="Salamov A."/>
            <person name="Simmons B.A."/>
            <person name="Magnuson J.K."/>
            <person name="Henrissat B."/>
            <person name="Mortensen U.H."/>
            <person name="Larsen T.O."/>
            <person name="Devries R.P."/>
            <person name="Grigoriev I.V."/>
            <person name="Machida M."/>
            <person name="Baker S.E."/>
            <person name="Andersen M.R."/>
        </authorList>
    </citation>
    <scope>NUCLEOTIDE SEQUENCE [LARGE SCALE GENOMIC DNA]</scope>
    <source>
        <strain evidence="1 2">CBS 117626</strain>
    </source>
</reference>
<dbReference type="EMBL" id="ML738592">
    <property type="protein sequence ID" value="KAE8166791.1"/>
    <property type="molecule type" value="Genomic_DNA"/>
</dbReference>
<evidence type="ECO:0000313" key="2">
    <source>
        <dbReference type="Proteomes" id="UP000326950"/>
    </source>
</evidence>
<dbReference type="Proteomes" id="UP000326950">
    <property type="component" value="Unassembled WGS sequence"/>
</dbReference>
<keyword evidence="2" id="KW-1185">Reference proteome</keyword>